<feature type="compositionally biased region" description="Low complexity" evidence="1">
    <location>
        <begin position="191"/>
        <end position="204"/>
    </location>
</feature>
<feature type="compositionally biased region" description="Low complexity" evidence="1">
    <location>
        <begin position="78"/>
        <end position="92"/>
    </location>
</feature>
<evidence type="ECO:0000256" key="1">
    <source>
        <dbReference type="SAM" id="MobiDB-lite"/>
    </source>
</evidence>
<feature type="region of interest" description="Disordered" evidence="1">
    <location>
        <begin position="142"/>
        <end position="286"/>
    </location>
</feature>
<sequence length="375" mass="44464">AIYQTPSPKFCFLECGLSTWQLILQILELRRITMEPGTSVVSNTSMIHLEQFTSQQQEDNQRHQQQDDKQEWRHPGEQQKQQLMQGGQQQQQHQREDCSNQQEKFEINQPQHIEQIQPHIDEQSVPGTSTESNLSIIHSHQFSSQVQGDNQRHQQQGYKHEQLQEGDQKKHHLMQGGQQWQQLQQEDHSNQQEQFEQKQPQYPERSLPHVAEQSEHLHLKTSQPQQQKQHKELEQEQHQHQQKQCLQQSLQTHRQPQQLHLQPQVQQQQHQQFNHQQPLQAASGGQKSSRLIHLSHVVQTILPGLPREQAERVSATLLRFQVVIHQGIYYRARCAIRCYQHHLPQHFVPRSRHHQKYGCLGRKIMRLLFLQSNYQ</sequence>
<feature type="compositionally biased region" description="Basic and acidic residues" evidence="1">
    <location>
        <begin position="59"/>
        <end position="77"/>
    </location>
</feature>
<dbReference type="EMBL" id="JAHRHJ020000004">
    <property type="protein sequence ID" value="KAH9316929.1"/>
    <property type="molecule type" value="Genomic_DNA"/>
</dbReference>
<feature type="compositionally biased region" description="Basic and acidic residues" evidence="1">
    <location>
        <begin position="93"/>
        <end position="102"/>
    </location>
</feature>
<feature type="non-terminal residue" evidence="2">
    <location>
        <position position="375"/>
    </location>
</feature>
<feature type="non-terminal residue" evidence="2">
    <location>
        <position position="1"/>
    </location>
</feature>
<feature type="compositionally biased region" description="Polar residues" evidence="1">
    <location>
        <begin position="142"/>
        <end position="157"/>
    </location>
</feature>
<organism evidence="2 3">
    <name type="scientific">Taxus chinensis</name>
    <name type="common">Chinese yew</name>
    <name type="synonym">Taxus wallichiana var. chinensis</name>
    <dbReference type="NCBI Taxonomy" id="29808"/>
    <lineage>
        <taxon>Eukaryota</taxon>
        <taxon>Viridiplantae</taxon>
        <taxon>Streptophyta</taxon>
        <taxon>Embryophyta</taxon>
        <taxon>Tracheophyta</taxon>
        <taxon>Spermatophyta</taxon>
        <taxon>Pinopsida</taxon>
        <taxon>Pinidae</taxon>
        <taxon>Conifers II</taxon>
        <taxon>Cupressales</taxon>
        <taxon>Taxaceae</taxon>
        <taxon>Taxus</taxon>
    </lineage>
</organism>
<evidence type="ECO:0000313" key="2">
    <source>
        <dbReference type="EMBL" id="KAH9316929.1"/>
    </source>
</evidence>
<feature type="compositionally biased region" description="Basic and acidic residues" evidence="1">
    <location>
        <begin position="158"/>
        <end position="168"/>
    </location>
</feature>
<protein>
    <submittedName>
        <fullName evidence="2">Uncharacterized protein</fullName>
    </submittedName>
</protein>
<feature type="compositionally biased region" description="Low complexity" evidence="1">
    <location>
        <begin position="242"/>
        <end position="280"/>
    </location>
</feature>
<reference evidence="2 3" key="1">
    <citation type="journal article" date="2021" name="Nat. Plants">
        <title>The Taxus genome provides insights into paclitaxel biosynthesis.</title>
        <authorList>
            <person name="Xiong X."/>
            <person name="Gou J."/>
            <person name="Liao Q."/>
            <person name="Li Y."/>
            <person name="Zhou Q."/>
            <person name="Bi G."/>
            <person name="Li C."/>
            <person name="Du R."/>
            <person name="Wang X."/>
            <person name="Sun T."/>
            <person name="Guo L."/>
            <person name="Liang H."/>
            <person name="Lu P."/>
            <person name="Wu Y."/>
            <person name="Zhang Z."/>
            <person name="Ro D.K."/>
            <person name="Shang Y."/>
            <person name="Huang S."/>
            <person name="Yan J."/>
        </authorList>
    </citation>
    <scope>NUCLEOTIDE SEQUENCE [LARGE SCALE GENOMIC DNA]</scope>
    <source>
        <strain evidence="2">Ta-2019</strain>
    </source>
</reference>
<gene>
    <name evidence="2" type="ORF">KI387_018698</name>
</gene>
<evidence type="ECO:0000313" key="3">
    <source>
        <dbReference type="Proteomes" id="UP000824469"/>
    </source>
</evidence>
<feature type="compositionally biased region" description="Basic and acidic residues" evidence="1">
    <location>
        <begin position="229"/>
        <end position="239"/>
    </location>
</feature>
<feature type="region of interest" description="Disordered" evidence="1">
    <location>
        <begin position="53"/>
        <end position="102"/>
    </location>
</feature>
<name>A0AA38G506_TAXCH</name>
<feature type="compositionally biased region" description="Low complexity" evidence="1">
    <location>
        <begin position="175"/>
        <end position="184"/>
    </location>
</feature>
<accession>A0AA38G506</accession>
<keyword evidence="3" id="KW-1185">Reference proteome</keyword>
<dbReference type="Proteomes" id="UP000824469">
    <property type="component" value="Unassembled WGS sequence"/>
</dbReference>
<comment type="caution">
    <text evidence="2">The sequence shown here is derived from an EMBL/GenBank/DDBJ whole genome shotgun (WGS) entry which is preliminary data.</text>
</comment>
<proteinExistence type="predicted"/>
<dbReference type="AlphaFoldDB" id="A0AA38G506"/>